<dbReference type="Gramene" id="rna-AYBTSS11_LOCUS738">
    <property type="protein sequence ID" value="CAJ1804902.1"/>
    <property type="gene ID" value="gene-AYBTSS11_LOCUS738"/>
</dbReference>
<gene>
    <name evidence="2" type="ORF">AYBTSS11_LOCUS738</name>
</gene>
<feature type="domain" description="Protein kinase" evidence="1">
    <location>
        <begin position="1"/>
        <end position="174"/>
    </location>
</feature>
<dbReference type="SUPFAM" id="SSF56112">
    <property type="entry name" value="Protein kinase-like (PK-like)"/>
    <property type="match status" value="1"/>
</dbReference>
<dbReference type="GO" id="GO:0016020">
    <property type="term" value="C:membrane"/>
    <property type="evidence" value="ECO:0007669"/>
    <property type="project" value="TreeGrafter"/>
</dbReference>
<dbReference type="InterPro" id="IPR011009">
    <property type="entry name" value="Kinase-like_dom_sf"/>
</dbReference>
<evidence type="ECO:0000313" key="2">
    <source>
        <dbReference type="EMBL" id="CAJ1804902.1"/>
    </source>
</evidence>
<dbReference type="PROSITE" id="PS50011">
    <property type="entry name" value="PROTEIN_KINASE_DOM"/>
    <property type="match status" value="1"/>
</dbReference>
<dbReference type="AlphaFoldDB" id="A0AA86RM23"/>
<dbReference type="GO" id="GO:0005524">
    <property type="term" value="F:ATP binding"/>
    <property type="evidence" value="ECO:0007669"/>
    <property type="project" value="InterPro"/>
</dbReference>
<proteinExistence type="predicted"/>
<dbReference type="InterPro" id="IPR051564">
    <property type="entry name" value="LRR_receptor-like_kinase"/>
</dbReference>
<dbReference type="Gene3D" id="1.10.510.10">
    <property type="entry name" value="Transferase(Phosphotransferase) domain 1"/>
    <property type="match status" value="1"/>
</dbReference>
<dbReference type="GO" id="GO:0004672">
    <property type="term" value="F:protein kinase activity"/>
    <property type="evidence" value="ECO:0007669"/>
    <property type="project" value="InterPro"/>
</dbReference>
<dbReference type="PANTHER" id="PTHR48055:SF55">
    <property type="entry name" value="PROTEIN KINASE DOMAIN-CONTAINING PROTEIN"/>
    <property type="match status" value="1"/>
</dbReference>
<dbReference type="Pfam" id="PF00069">
    <property type="entry name" value="Pkinase"/>
    <property type="match status" value="1"/>
</dbReference>
<dbReference type="Proteomes" id="UP001189624">
    <property type="component" value="Chromosome 1"/>
</dbReference>
<evidence type="ECO:0000313" key="3">
    <source>
        <dbReference type="Proteomes" id="UP001189624"/>
    </source>
</evidence>
<sequence length="181" mass="20563">MAFMILRRFQLSLEDWLHPPSNVLLDNDMVAHVGDFGLAIFLFEESGKLFTQQVMSANLRGSIGFIPPEYGMGGKPSTIGDIYSYGILLLEIFTGKRLTDEAFEVSEQELDGENKEFQSEEKAIRRNYEIEVTAASLMKDCFVYLMQIGMSFAANPPSERMRITVVINKLHTIKYIYTNKA</sequence>
<organism evidence="2 3">
    <name type="scientific">Sphenostylis stenocarpa</name>
    <dbReference type="NCBI Taxonomy" id="92480"/>
    <lineage>
        <taxon>Eukaryota</taxon>
        <taxon>Viridiplantae</taxon>
        <taxon>Streptophyta</taxon>
        <taxon>Embryophyta</taxon>
        <taxon>Tracheophyta</taxon>
        <taxon>Spermatophyta</taxon>
        <taxon>Magnoliopsida</taxon>
        <taxon>eudicotyledons</taxon>
        <taxon>Gunneridae</taxon>
        <taxon>Pentapetalae</taxon>
        <taxon>rosids</taxon>
        <taxon>fabids</taxon>
        <taxon>Fabales</taxon>
        <taxon>Fabaceae</taxon>
        <taxon>Papilionoideae</taxon>
        <taxon>50 kb inversion clade</taxon>
        <taxon>NPAAA clade</taxon>
        <taxon>indigoferoid/millettioid clade</taxon>
        <taxon>Phaseoleae</taxon>
        <taxon>Sphenostylis</taxon>
    </lineage>
</organism>
<accession>A0AA86RM23</accession>
<reference evidence="2" key="1">
    <citation type="submission" date="2023-10" db="EMBL/GenBank/DDBJ databases">
        <authorList>
            <person name="Domelevo Entfellner J.-B."/>
        </authorList>
    </citation>
    <scope>NUCLEOTIDE SEQUENCE</scope>
</reference>
<dbReference type="EMBL" id="OY731398">
    <property type="protein sequence ID" value="CAJ1804902.1"/>
    <property type="molecule type" value="Genomic_DNA"/>
</dbReference>
<dbReference type="PANTHER" id="PTHR48055">
    <property type="entry name" value="LEUCINE-RICH REPEAT RECEPTOR PROTEIN KINASE EMS1"/>
    <property type="match status" value="1"/>
</dbReference>
<keyword evidence="3" id="KW-1185">Reference proteome</keyword>
<name>A0AA86RM23_9FABA</name>
<dbReference type="InterPro" id="IPR000719">
    <property type="entry name" value="Prot_kinase_dom"/>
</dbReference>
<protein>
    <recommendedName>
        <fullName evidence="1">Protein kinase domain-containing protein</fullName>
    </recommendedName>
</protein>
<evidence type="ECO:0000259" key="1">
    <source>
        <dbReference type="PROSITE" id="PS50011"/>
    </source>
</evidence>